<dbReference type="Gene3D" id="1.20.1060.10">
    <property type="entry name" value="Taq DNA Polymerase, Chain T, domain 4"/>
    <property type="match status" value="1"/>
</dbReference>
<dbReference type="InterPro" id="IPR012337">
    <property type="entry name" value="RNaseH-like_sf"/>
</dbReference>
<dbReference type="SUPFAM" id="SSF56672">
    <property type="entry name" value="DNA/RNA polymerases"/>
    <property type="match status" value="1"/>
</dbReference>
<evidence type="ECO:0000313" key="21">
    <source>
        <dbReference type="EMBL" id="SUE33313.1"/>
    </source>
</evidence>
<keyword evidence="12 16" id="KW-0238">DNA-binding</keyword>
<dbReference type="GO" id="GO:0008408">
    <property type="term" value="F:3'-5' exonuclease activity"/>
    <property type="evidence" value="ECO:0007669"/>
    <property type="project" value="UniProtKB-UniRule"/>
</dbReference>
<dbReference type="InterPro" id="IPR001098">
    <property type="entry name" value="DNA-dir_DNA_pol_A_palm_dom"/>
</dbReference>
<dbReference type="PROSITE" id="PS00447">
    <property type="entry name" value="DNA_POLYMERASE_A"/>
    <property type="match status" value="1"/>
</dbReference>
<evidence type="ECO:0000259" key="18">
    <source>
        <dbReference type="SMART" id="SM00474"/>
    </source>
</evidence>
<dbReference type="InterPro" id="IPR002421">
    <property type="entry name" value="5-3_exonuclease"/>
</dbReference>
<evidence type="ECO:0000256" key="3">
    <source>
        <dbReference type="ARBA" id="ARBA00020311"/>
    </source>
</evidence>
<dbReference type="Gene3D" id="3.30.420.10">
    <property type="entry name" value="Ribonuclease H-like superfamily/Ribonuclease H"/>
    <property type="match status" value="1"/>
</dbReference>
<dbReference type="InterPro" id="IPR008918">
    <property type="entry name" value="HhH2"/>
</dbReference>
<dbReference type="SMART" id="SM00475">
    <property type="entry name" value="53EXOc"/>
    <property type="match status" value="1"/>
</dbReference>
<keyword evidence="11 16" id="KW-0239">DNA-directed DNA polymerase</keyword>
<dbReference type="GO" id="GO:0006302">
    <property type="term" value="P:double-strand break repair"/>
    <property type="evidence" value="ECO:0007669"/>
    <property type="project" value="TreeGrafter"/>
</dbReference>
<feature type="domain" description="3'-5' exonuclease" evidence="18">
    <location>
        <begin position="370"/>
        <end position="550"/>
    </location>
</feature>
<keyword evidence="4 16" id="KW-0808">Transferase</keyword>
<dbReference type="CDD" id="cd08637">
    <property type="entry name" value="DNA_pol_A_pol_I_C"/>
    <property type="match status" value="1"/>
</dbReference>
<keyword evidence="6 16" id="KW-0235">DNA replication</keyword>
<dbReference type="PANTHER" id="PTHR10133">
    <property type="entry name" value="DNA POLYMERASE I"/>
    <property type="match status" value="1"/>
</dbReference>
<dbReference type="InterPro" id="IPR019760">
    <property type="entry name" value="DNA-dir_DNA_pol_A_CS"/>
</dbReference>
<dbReference type="InterPro" id="IPR036397">
    <property type="entry name" value="RNaseH_sf"/>
</dbReference>
<evidence type="ECO:0000256" key="13">
    <source>
        <dbReference type="ARBA" id="ARBA00023204"/>
    </source>
</evidence>
<evidence type="ECO:0000256" key="7">
    <source>
        <dbReference type="ARBA" id="ARBA00022722"/>
    </source>
</evidence>
<evidence type="ECO:0000256" key="8">
    <source>
        <dbReference type="ARBA" id="ARBA00022763"/>
    </source>
</evidence>
<feature type="domain" description="DNA-directed DNA polymerase family A palm" evidence="20">
    <location>
        <begin position="720"/>
        <end position="927"/>
    </location>
</feature>
<gene>
    <name evidence="16 21" type="primary">polA</name>
    <name evidence="21" type="ORF">NCTC11190_00520</name>
</gene>
<keyword evidence="5 16" id="KW-0548">Nucleotidyltransferase</keyword>
<dbReference type="InterPro" id="IPR029060">
    <property type="entry name" value="PIN-like_dom_sf"/>
</dbReference>
<evidence type="ECO:0000256" key="11">
    <source>
        <dbReference type="ARBA" id="ARBA00022932"/>
    </source>
</evidence>
<comment type="catalytic activity">
    <reaction evidence="14 16">
        <text>DNA(n) + a 2'-deoxyribonucleoside 5'-triphosphate = DNA(n+1) + diphosphate</text>
        <dbReference type="Rhea" id="RHEA:22508"/>
        <dbReference type="Rhea" id="RHEA-COMP:17339"/>
        <dbReference type="Rhea" id="RHEA-COMP:17340"/>
        <dbReference type="ChEBI" id="CHEBI:33019"/>
        <dbReference type="ChEBI" id="CHEBI:61560"/>
        <dbReference type="ChEBI" id="CHEBI:173112"/>
        <dbReference type="EC" id="2.7.7.7"/>
    </reaction>
</comment>
<organism evidence="21 22">
    <name type="scientific">Rikenella microfusus</name>
    <dbReference type="NCBI Taxonomy" id="28139"/>
    <lineage>
        <taxon>Bacteria</taxon>
        <taxon>Pseudomonadati</taxon>
        <taxon>Bacteroidota</taxon>
        <taxon>Bacteroidia</taxon>
        <taxon>Bacteroidales</taxon>
        <taxon>Rikenellaceae</taxon>
        <taxon>Rikenella</taxon>
    </lineage>
</organism>
<dbReference type="Pfam" id="PF01612">
    <property type="entry name" value="DNA_pol_A_exo1"/>
    <property type="match status" value="1"/>
</dbReference>
<dbReference type="CDD" id="cd09898">
    <property type="entry name" value="H3TH_53EXO"/>
    <property type="match status" value="1"/>
</dbReference>
<dbReference type="GO" id="GO:0003887">
    <property type="term" value="F:DNA-directed DNA polymerase activity"/>
    <property type="evidence" value="ECO:0007669"/>
    <property type="project" value="UniProtKB-UniRule"/>
</dbReference>
<dbReference type="SUPFAM" id="SSF47807">
    <property type="entry name" value="5' to 3' exonuclease, C-terminal subdomain"/>
    <property type="match status" value="1"/>
</dbReference>
<evidence type="ECO:0000256" key="5">
    <source>
        <dbReference type="ARBA" id="ARBA00022695"/>
    </source>
</evidence>
<dbReference type="SMART" id="SM00279">
    <property type="entry name" value="HhH2"/>
    <property type="match status" value="1"/>
</dbReference>
<dbReference type="InterPro" id="IPR020046">
    <property type="entry name" value="5-3_exonucl_a-hlix_arch_N"/>
</dbReference>
<dbReference type="CDD" id="cd06139">
    <property type="entry name" value="DNA_polA_I_Ecoli_like_exo"/>
    <property type="match status" value="1"/>
</dbReference>
<dbReference type="Pfam" id="PF01367">
    <property type="entry name" value="5_3_exonuc"/>
    <property type="match status" value="1"/>
</dbReference>
<dbReference type="SMART" id="SM00482">
    <property type="entry name" value="POLAc"/>
    <property type="match status" value="1"/>
</dbReference>
<dbReference type="SUPFAM" id="SSF53098">
    <property type="entry name" value="Ribonuclease H-like"/>
    <property type="match status" value="1"/>
</dbReference>
<dbReference type="Pfam" id="PF00476">
    <property type="entry name" value="DNA_pol_A"/>
    <property type="match status" value="1"/>
</dbReference>
<dbReference type="InterPro" id="IPR002562">
    <property type="entry name" value="3'-5'_exonuclease_dom"/>
</dbReference>
<sequence>MEKLFLIDAYALIFRFHYAFINRPMRNAQGLNTSAIFGFAKFLNEIIAREQPKYLGVAFDPPGGSFRRELYPLYKANRDATPEDIIAAVPHIKAWLEAMRIPVLEVPDYEADDVIGTLSHRASCCGEYDVYMVTPDKDYGQLIKENVSMYKPAKGGEGIDIVGLDKVCETYGIADPKQVIDILALWGDASDNIPGVPGIGEKGAKKLVAEWGDVENIIAHADSLTPKLRTSVLDNQEQLRLSKVLATIRLDVPIDFDPTALRIDEPDYAALRSIYIEHNFSLLLRDLDSRLYHSSALRTDTVPPLSKKPGKPKPYSQLTGQMSLFGEPETAPATVAEPLPDPVVPPTPALSEEGTPEAGYATLATTEHRYRIVSTDTELAALVAELERAEKFCFDTETSGIDPLRSELVGLSFAVKPYEAWWVPTPTAERRAAVLQALRPVFENGSIGKIGQNVKFDLLVLMHAAGIEVRGTLYDTMIIHYLLDPEARHGMDFLAKSFLNYEPVPIETLIGKGARQTSMADADPAAVAEYAAEDADVTLRLYGKLWPLLEETQQTGLYCRIEAPLIPVLARMEFAGVFVDRQILGESGAALAVEASRLETGIREVAEAPELNVNSAKQLGEVLFEKLKIDPKPKKTKTGQYRTDEEYLQSLSDNHPVIGKILEYRGLKKLLSTYIEALPQLINPDTGRIHTSFNQAVTATGRLSSTNPNLQNIPIRDAAGREIRRAFTAPDREHVVVSADYSQVELRIMAHLSGDQALRQAFLDGEDVHTATAAKVFGVAPNQVTREQRRRAKTANFGIIYGISAFGLATRLHIPRTEAKELIEGYFTHYPGVKEYMEKVVAEARERGYVETIFGRRRYLRDIRSGNSMTRSLAERNAINAPIQGSAADIMKLAMIEVDRRLRECGSGARIVLQVHDELVLEVPQGEVASVTALVTEAMAGAAELSVPLLVEADAGTSWLDAH</sequence>
<evidence type="ECO:0000256" key="2">
    <source>
        <dbReference type="ARBA" id="ARBA00012417"/>
    </source>
</evidence>
<dbReference type="Gene3D" id="3.40.50.1010">
    <property type="entry name" value="5'-nuclease"/>
    <property type="match status" value="1"/>
</dbReference>
<evidence type="ECO:0000256" key="12">
    <source>
        <dbReference type="ARBA" id="ARBA00023125"/>
    </source>
</evidence>
<keyword evidence="22" id="KW-1185">Reference proteome</keyword>
<dbReference type="SUPFAM" id="SSF88723">
    <property type="entry name" value="PIN domain-like"/>
    <property type="match status" value="1"/>
</dbReference>
<protein>
    <recommendedName>
        <fullName evidence="3 15">DNA polymerase I</fullName>
        <ecNumber evidence="2 15">2.7.7.7</ecNumber>
    </recommendedName>
</protein>
<dbReference type="NCBIfam" id="TIGR00593">
    <property type="entry name" value="pola"/>
    <property type="match status" value="1"/>
</dbReference>
<dbReference type="FunFam" id="1.10.150.20:FF:000002">
    <property type="entry name" value="DNA polymerase I"/>
    <property type="match status" value="1"/>
</dbReference>
<dbReference type="InterPro" id="IPR020045">
    <property type="entry name" value="DNA_polI_H3TH"/>
</dbReference>
<dbReference type="NCBIfam" id="NF004397">
    <property type="entry name" value="PRK05755.1"/>
    <property type="match status" value="1"/>
</dbReference>
<keyword evidence="10 16" id="KW-0269">Exonuclease</keyword>
<dbReference type="GO" id="GO:0008409">
    <property type="term" value="F:5'-3' exonuclease activity"/>
    <property type="evidence" value="ECO:0007669"/>
    <property type="project" value="UniProtKB-UniRule"/>
</dbReference>
<keyword evidence="9 16" id="KW-0378">Hydrolase</keyword>
<dbReference type="EC" id="2.7.7.7" evidence="2 15"/>
<dbReference type="AlphaFoldDB" id="A0A379MP57"/>
<dbReference type="PANTHER" id="PTHR10133:SF27">
    <property type="entry name" value="DNA POLYMERASE NU"/>
    <property type="match status" value="1"/>
</dbReference>
<dbReference type="STRING" id="880526.GCA_000427365_00925"/>
<dbReference type="RefSeq" id="WP_027290680.1">
    <property type="nucleotide sequence ID" value="NZ_UGVL01000001.1"/>
</dbReference>
<evidence type="ECO:0000256" key="6">
    <source>
        <dbReference type="ARBA" id="ARBA00022705"/>
    </source>
</evidence>
<dbReference type="InterPro" id="IPR036279">
    <property type="entry name" value="5-3_exonuclease_C_sf"/>
</dbReference>
<dbReference type="EMBL" id="UGVL01000001">
    <property type="protein sequence ID" value="SUE33313.1"/>
    <property type="molecule type" value="Genomic_DNA"/>
</dbReference>
<dbReference type="Gene3D" id="3.30.70.370">
    <property type="match status" value="1"/>
</dbReference>
<evidence type="ECO:0000256" key="17">
    <source>
        <dbReference type="SAM" id="MobiDB-lite"/>
    </source>
</evidence>
<dbReference type="FunFam" id="1.10.150.20:FF:000003">
    <property type="entry name" value="DNA polymerase I"/>
    <property type="match status" value="1"/>
</dbReference>
<dbReference type="CDD" id="cd09859">
    <property type="entry name" value="PIN_53EXO"/>
    <property type="match status" value="1"/>
</dbReference>
<dbReference type="GO" id="GO:0006261">
    <property type="term" value="P:DNA-templated DNA replication"/>
    <property type="evidence" value="ECO:0007669"/>
    <property type="project" value="UniProtKB-UniRule"/>
</dbReference>
<dbReference type="Gene3D" id="1.10.150.20">
    <property type="entry name" value="5' to 3' exonuclease, C-terminal subdomain"/>
    <property type="match status" value="2"/>
</dbReference>
<dbReference type="FunFam" id="1.20.1060.10:FF:000001">
    <property type="entry name" value="DNA polymerase I"/>
    <property type="match status" value="1"/>
</dbReference>
<evidence type="ECO:0000256" key="14">
    <source>
        <dbReference type="ARBA" id="ARBA00049244"/>
    </source>
</evidence>
<dbReference type="SMART" id="SM00474">
    <property type="entry name" value="35EXOc"/>
    <property type="match status" value="1"/>
</dbReference>
<reference evidence="21 22" key="1">
    <citation type="submission" date="2018-06" db="EMBL/GenBank/DDBJ databases">
        <authorList>
            <consortium name="Pathogen Informatics"/>
            <person name="Doyle S."/>
        </authorList>
    </citation>
    <scope>NUCLEOTIDE SEQUENCE [LARGE SCALE GENOMIC DNA]</scope>
    <source>
        <strain evidence="21 22">NCTC11190</strain>
    </source>
</reference>
<proteinExistence type="inferred from homology"/>
<comment type="similarity">
    <text evidence="1 16">Belongs to the DNA polymerase type-A family.</text>
</comment>
<dbReference type="InterPro" id="IPR002298">
    <property type="entry name" value="DNA_polymerase_A"/>
</dbReference>
<evidence type="ECO:0000256" key="16">
    <source>
        <dbReference type="RuleBase" id="RU004460"/>
    </source>
</evidence>
<evidence type="ECO:0000259" key="19">
    <source>
        <dbReference type="SMART" id="SM00475"/>
    </source>
</evidence>
<dbReference type="Proteomes" id="UP000255233">
    <property type="component" value="Unassembled WGS sequence"/>
</dbReference>
<name>A0A379MP57_9BACT</name>
<evidence type="ECO:0000256" key="10">
    <source>
        <dbReference type="ARBA" id="ARBA00022839"/>
    </source>
</evidence>
<accession>A0A379MP57</accession>
<dbReference type="PRINTS" id="PR00868">
    <property type="entry name" value="DNAPOLI"/>
</dbReference>
<evidence type="ECO:0000256" key="1">
    <source>
        <dbReference type="ARBA" id="ARBA00007705"/>
    </source>
</evidence>
<keyword evidence="8 16" id="KW-0227">DNA damage</keyword>
<evidence type="ECO:0000256" key="9">
    <source>
        <dbReference type="ARBA" id="ARBA00022801"/>
    </source>
</evidence>
<keyword evidence="13 16" id="KW-0234">DNA repair</keyword>
<evidence type="ECO:0000313" key="22">
    <source>
        <dbReference type="Proteomes" id="UP000255233"/>
    </source>
</evidence>
<feature type="domain" description="5'-3' exonuclease" evidence="19">
    <location>
        <begin position="2"/>
        <end position="264"/>
    </location>
</feature>
<evidence type="ECO:0000259" key="20">
    <source>
        <dbReference type="SMART" id="SM00482"/>
    </source>
</evidence>
<dbReference type="Pfam" id="PF02739">
    <property type="entry name" value="5_3_exonuc_N"/>
    <property type="match status" value="1"/>
</dbReference>
<dbReference type="OrthoDB" id="9806424at2"/>
<dbReference type="InterPro" id="IPR018320">
    <property type="entry name" value="DNA_polymerase_1"/>
</dbReference>
<keyword evidence="7" id="KW-0540">Nuclease</keyword>
<comment type="function">
    <text evidence="16">In addition to polymerase activity, this DNA polymerase exhibits 3'-5' and 5'-3' exonuclease activity.</text>
</comment>
<evidence type="ECO:0000256" key="4">
    <source>
        <dbReference type="ARBA" id="ARBA00022679"/>
    </source>
</evidence>
<dbReference type="InterPro" id="IPR043502">
    <property type="entry name" value="DNA/RNA_pol_sf"/>
</dbReference>
<evidence type="ECO:0000256" key="15">
    <source>
        <dbReference type="NCBIfam" id="TIGR00593"/>
    </source>
</evidence>
<dbReference type="GO" id="GO:0003677">
    <property type="term" value="F:DNA binding"/>
    <property type="evidence" value="ECO:0007669"/>
    <property type="project" value="UniProtKB-UniRule"/>
</dbReference>
<feature type="region of interest" description="Disordered" evidence="17">
    <location>
        <begin position="300"/>
        <end position="320"/>
    </location>
</feature>